<dbReference type="AlphaFoldDB" id="A0A8J3TDM2"/>
<comment type="catalytic activity">
    <reaction evidence="10 11">
        <text>(S)-dihydroorotate + a quinone = orotate + a quinol</text>
        <dbReference type="Rhea" id="RHEA:30187"/>
        <dbReference type="ChEBI" id="CHEBI:24646"/>
        <dbReference type="ChEBI" id="CHEBI:30839"/>
        <dbReference type="ChEBI" id="CHEBI:30864"/>
        <dbReference type="ChEBI" id="CHEBI:132124"/>
        <dbReference type="EC" id="1.3.5.2"/>
    </reaction>
</comment>
<dbReference type="PANTHER" id="PTHR48109:SF4">
    <property type="entry name" value="DIHYDROOROTATE DEHYDROGENASE (QUINONE), MITOCHONDRIAL"/>
    <property type="match status" value="1"/>
</dbReference>
<accession>A0A8J3TDM2</accession>
<dbReference type="InterPro" id="IPR013785">
    <property type="entry name" value="Aldolase_TIM"/>
</dbReference>
<feature type="binding site" evidence="11">
    <location>
        <position position="299"/>
    </location>
    <ligand>
        <name>FMN</name>
        <dbReference type="ChEBI" id="CHEBI:58210"/>
    </ligand>
</feature>
<dbReference type="HAMAP" id="MF_00225">
    <property type="entry name" value="DHO_dh_type2"/>
    <property type="match status" value="1"/>
</dbReference>
<evidence type="ECO:0000256" key="8">
    <source>
        <dbReference type="ARBA" id="ARBA00023002"/>
    </source>
</evidence>
<feature type="binding site" evidence="11">
    <location>
        <begin position="246"/>
        <end position="247"/>
    </location>
    <ligand>
        <name>substrate</name>
    </ligand>
</feature>
<feature type="binding site" evidence="11">
    <location>
        <position position="180"/>
    </location>
    <ligand>
        <name>substrate</name>
    </ligand>
</feature>
<feature type="binding site" evidence="11">
    <location>
        <begin position="113"/>
        <end position="117"/>
    </location>
    <ligand>
        <name>substrate</name>
    </ligand>
</feature>
<dbReference type="PIRSF" id="PIRSF000164">
    <property type="entry name" value="DHO_oxidase"/>
    <property type="match status" value="1"/>
</dbReference>
<evidence type="ECO:0000256" key="5">
    <source>
        <dbReference type="ARBA" id="ARBA00022630"/>
    </source>
</evidence>
<feature type="binding site" evidence="11">
    <location>
        <begin position="320"/>
        <end position="321"/>
    </location>
    <ligand>
        <name>FMN</name>
        <dbReference type="ChEBI" id="CHEBI:58210"/>
    </ligand>
</feature>
<feature type="binding site" evidence="11">
    <location>
        <position position="68"/>
    </location>
    <ligand>
        <name>substrate</name>
    </ligand>
</feature>
<dbReference type="GO" id="GO:0006207">
    <property type="term" value="P:'de novo' pyrimidine nucleobase biosynthetic process"/>
    <property type="evidence" value="ECO:0007669"/>
    <property type="project" value="UniProtKB-UniRule"/>
</dbReference>
<feature type="binding site" evidence="11">
    <location>
        <position position="142"/>
    </location>
    <ligand>
        <name>FMN</name>
        <dbReference type="ChEBI" id="CHEBI:58210"/>
    </ligand>
</feature>
<dbReference type="GO" id="GO:0106430">
    <property type="term" value="F:dihydroorotate dehydrogenase (quinone) activity"/>
    <property type="evidence" value="ECO:0007669"/>
    <property type="project" value="UniProtKB-EC"/>
</dbReference>
<keyword evidence="14" id="KW-1185">Reference proteome</keyword>
<evidence type="ECO:0000256" key="1">
    <source>
        <dbReference type="ARBA" id="ARBA00003125"/>
    </source>
</evidence>
<evidence type="ECO:0000256" key="3">
    <source>
        <dbReference type="ARBA" id="ARBA00005161"/>
    </source>
</evidence>
<evidence type="ECO:0000313" key="14">
    <source>
        <dbReference type="Proteomes" id="UP000599074"/>
    </source>
</evidence>
<dbReference type="GO" id="GO:0044205">
    <property type="term" value="P:'de novo' UMP biosynthetic process"/>
    <property type="evidence" value="ECO:0007669"/>
    <property type="project" value="UniProtKB-UniRule"/>
</dbReference>
<evidence type="ECO:0000256" key="2">
    <source>
        <dbReference type="ARBA" id="ARBA00004370"/>
    </source>
</evidence>
<evidence type="ECO:0000256" key="9">
    <source>
        <dbReference type="ARBA" id="ARBA00023136"/>
    </source>
</evidence>
<feature type="binding site" evidence="11">
    <location>
        <position position="270"/>
    </location>
    <ligand>
        <name>FMN</name>
        <dbReference type="ChEBI" id="CHEBI:58210"/>
    </ligand>
</feature>
<dbReference type="NCBIfam" id="TIGR01036">
    <property type="entry name" value="pyrD_sub2"/>
    <property type="match status" value="1"/>
</dbReference>
<protein>
    <recommendedName>
        <fullName evidence="11">Dihydroorotate dehydrogenase (quinone)</fullName>
        <ecNumber evidence="11">1.3.5.2</ecNumber>
    </recommendedName>
    <alternativeName>
        <fullName evidence="11">DHOdehase</fullName>
        <shortName evidence="11">DHOD</shortName>
        <shortName evidence="11">DHODase</shortName>
    </alternativeName>
    <alternativeName>
        <fullName evidence="11">Dihydroorotate oxidase</fullName>
    </alternativeName>
</protein>
<keyword evidence="7 11" id="KW-0665">Pyrimidine biosynthesis</keyword>
<organism evidence="13 14">
    <name type="scientific">Planosporangium mesophilum</name>
    <dbReference type="NCBI Taxonomy" id="689768"/>
    <lineage>
        <taxon>Bacteria</taxon>
        <taxon>Bacillati</taxon>
        <taxon>Actinomycetota</taxon>
        <taxon>Actinomycetes</taxon>
        <taxon>Micromonosporales</taxon>
        <taxon>Micromonosporaceae</taxon>
        <taxon>Planosporangium</taxon>
    </lineage>
</organism>
<feature type="binding site" evidence="11">
    <location>
        <position position="217"/>
    </location>
    <ligand>
        <name>FMN</name>
        <dbReference type="ChEBI" id="CHEBI:58210"/>
    </ligand>
</feature>
<feature type="binding site" evidence="11">
    <location>
        <position position="175"/>
    </location>
    <ligand>
        <name>FMN</name>
        <dbReference type="ChEBI" id="CHEBI:58210"/>
    </ligand>
</feature>
<feature type="binding site" evidence="11">
    <location>
        <position position="245"/>
    </location>
    <ligand>
        <name>FMN</name>
        <dbReference type="ChEBI" id="CHEBI:58210"/>
    </ligand>
</feature>
<proteinExistence type="inferred from homology"/>
<comment type="pathway">
    <text evidence="3 11">Pyrimidine metabolism; UMP biosynthesis via de novo pathway; orotate from (S)-dihydroorotate (quinone route): step 1/1.</text>
</comment>
<dbReference type="EC" id="1.3.5.2" evidence="11"/>
<feature type="binding site" evidence="11">
    <location>
        <begin position="64"/>
        <end position="68"/>
    </location>
    <ligand>
        <name>FMN</name>
        <dbReference type="ChEBI" id="CHEBI:58210"/>
    </ligand>
</feature>
<keyword evidence="6 11" id="KW-0288">FMN</keyword>
<dbReference type="InterPro" id="IPR005720">
    <property type="entry name" value="Dihydroorotate_DH_cat"/>
</dbReference>
<feature type="binding site" evidence="11">
    <location>
        <position position="175"/>
    </location>
    <ligand>
        <name>substrate</name>
    </ligand>
</feature>
<keyword evidence="5 11" id="KW-0285">Flavoprotein</keyword>
<dbReference type="GO" id="GO:0005886">
    <property type="term" value="C:plasma membrane"/>
    <property type="evidence" value="ECO:0007669"/>
    <property type="project" value="UniProtKB-SubCell"/>
</dbReference>
<sequence length="345" mass="36230">MLYRRVARPVLFRVKGGDAEGVHELTLRWLGRLGSVAPGAPYSPPGAGCTVFGVRFPNPVGLAAGMDKDGRALRAWPRLGFGFVEVGTVTRYAQPGNDRPRLFRLKDSGAVINRMGFNNAGASALAARLASVGKLPVPLGISLGKSKVTPLEEAVDDYVASMRELYPYGDYFAVNVSSPNTPGLRTLQNAEHLDALLGALCAEADGRLGPPKPVLVKVAPDLTDSALGEVLEVCDTHGVSGLIATNTTLRRDGVAPADERLAAEAGGLSGAPLTDRALEVVRFVNRETGGRLPVIGVGGIMHPDDALRMRDAGASLVQLYTGLIYAGPALVRGCVRTLSSTRSGQ</sequence>
<name>A0A8J3TDM2_9ACTN</name>
<comment type="subcellular location">
    <subcellularLocation>
        <location evidence="11">Cell membrane</location>
        <topology evidence="11">Peripheral membrane protein</topology>
    </subcellularLocation>
    <subcellularLocation>
        <location evidence="2">Membrane</location>
    </subcellularLocation>
</comment>
<evidence type="ECO:0000313" key="13">
    <source>
        <dbReference type="EMBL" id="GII24369.1"/>
    </source>
</evidence>
<keyword evidence="8 11" id="KW-0560">Oxidoreductase</keyword>
<comment type="cofactor">
    <cofactor evidence="11">
        <name>FMN</name>
        <dbReference type="ChEBI" id="CHEBI:58210"/>
    </cofactor>
    <text evidence="11">Binds 1 FMN per subunit.</text>
</comment>
<dbReference type="InterPro" id="IPR001295">
    <property type="entry name" value="Dihydroorotate_DH_CS"/>
</dbReference>
<dbReference type="InterPro" id="IPR012135">
    <property type="entry name" value="Dihydroorotate_DH_1_2"/>
</dbReference>
<feature type="active site" description="Nucleophile" evidence="11">
    <location>
        <position position="178"/>
    </location>
</feature>
<evidence type="ECO:0000256" key="7">
    <source>
        <dbReference type="ARBA" id="ARBA00022975"/>
    </source>
</evidence>
<evidence type="ECO:0000256" key="10">
    <source>
        <dbReference type="ARBA" id="ARBA00048639"/>
    </source>
</evidence>
<dbReference type="Proteomes" id="UP000599074">
    <property type="component" value="Unassembled WGS sequence"/>
</dbReference>
<feature type="domain" description="Dihydroorotate dehydrogenase catalytic" evidence="12">
    <location>
        <begin position="50"/>
        <end position="338"/>
    </location>
</feature>
<feature type="binding site" evidence="11">
    <location>
        <position position="88"/>
    </location>
    <ligand>
        <name>FMN</name>
        <dbReference type="ChEBI" id="CHEBI:58210"/>
    </ligand>
</feature>
<dbReference type="PANTHER" id="PTHR48109">
    <property type="entry name" value="DIHYDROOROTATE DEHYDROGENASE (QUINONE), MITOCHONDRIAL-RELATED"/>
    <property type="match status" value="1"/>
</dbReference>
<evidence type="ECO:0000259" key="12">
    <source>
        <dbReference type="Pfam" id="PF01180"/>
    </source>
</evidence>
<keyword evidence="9 11" id="KW-0472">Membrane</keyword>
<dbReference type="PROSITE" id="PS00911">
    <property type="entry name" value="DHODEHASE_1"/>
    <property type="match status" value="1"/>
</dbReference>
<dbReference type="EMBL" id="BOON01000035">
    <property type="protein sequence ID" value="GII24369.1"/>
    <property type="molecule type" value="Genomic_DNA"/>
</dbReference>
<comment type="subunit">
    <text evidence="11">Monomer.</text>
</comment>
<dbReference type="SUPFAM" id="SSF51395">
    <property type="entry name" value="FMN-linked oxidoreductases"/>
    <property type="match status" value="1"/>
</dbReference>
<dbReference type="RefSeq" id="WP_168116671.1">
    <property type="nucleotide sequence ID" value="NZ_BOON01000035.1"/>
</dbReference>
<evidence type="ECO:0000256" key="6">
    <source>
        <dbReference type="ARBA" id="ARBA00022643"/>
    </source>
</evidence>
<dbReference type="UniPathway" id="UPA00070">
    <property type="reaction ID" value="UER00946"/>
</dbReference>
<dbReference type="InterPro" id="IPR050074">
    <property type="entry name" value="DHO_dehydrogenase"/>
</dbReference>
<gene>
    <name evidence="11 13" type="primary">pyrD</name>
    <name evidence="13" type="ORF">Pme01_39660</name>
</gene>
<dbReference type="CDD" id="cd04738">
    <property type="entry name" value="DHOD_2_like"/>
    <property type="match status" value="1"/>
</dbReference>
<dbReference type="Gene3D" id="3.20.20.70">
    <property type="entry name" value="Aldolase class I"/>
    <property type="match status" value="1"/>
</dbReference>
<comment type="caution">
    <text evidence="13">The sequence shown here is derived from an EMBL/GenBank/DDBJ whole genome shotgun (WGS) entry which is preliminary data.</text>
</comment>
<dbReference type="GO" id="GO:0005737">
    <property type="term" value="C:cytoplasm"/>
    <property type="evidence" value="ECO:0007669"/>
    <property type="project" value="InterPro"/>
</dbReference>
<dbReference type="NCBIfam" id="NF003652">
    <property type="entry name" value="PRK05286.2-5"/>
    <property type="match status" value="1"/>
</dbReference>
<evidence type="ECO:0000256" key="4">
    <source>
        <dbReference type="ARBA" id="ARBA00005359"/>
    </source>
</evidence>
<comment type="function">
    <text evidence="1 11">Catalyzes the conversion of dihydroorotate to orotate with quinone as electron acceptor.</text>
</comment>
<comment type="similarity">
    <text evidence="4 11">Belongs to the dihydroorotate dehydrogenase family. Type 2 subfamily.</text>
</comment>
<dbReference type="InterPro" id="IPR005719">
    <property type="entry name" value="Dihydroorotate_DH_2"/>
</dbReference>
<reference evidence="13" key="1">
    <citation type="submission" date="2021-01" db="EMBL/GenBank/DDBJ databases">
        <title>Whole genome shotgun sequence of Planosporangium mesophilum NBRC 109066.</title>
        <authorList>
            <person name="Komaki H."/>
            <person name="Tamura T."/>
        </authorList>
    </citation>
    <scope>NUCLEOTIDE SEQUENCE</scope>
    <source>
        <strain evidence="13">NBRC 109066</strain>
    </source>
</reference>
<keyword evidence="11" id="KW-1003">Cell membrane</keyword>
<evidence type="ECO:0000256" key="11">
    <source>
        <dbReference type="HAMAP-Rule" id="MF_00225"/>
    </source>
</evidence>
<dbReference type="Pfam" id="PF01180">
    <property type="entry name" value="DHO_dh"/>
    <property type="match status" value="1"/>
</dbReference>